<evidence type="ECO:0000256" key="2">
    <source>
        <dbReference type="SAM" id="SignalP"/>
    </source>
</evidence>
<gene>
    <name evidence="3" type="ORF">AAEO58_13005</name>
</gene>
<sequence length="253" mass="24957">MKKIYYLALLLFVSISAFSQSQNYMSYQAVIRNSSNNLIANQAVGMRISVLQGSVVGTEVYVETQTPISNINGLVTLEIGNGTPTVGTYNSINWAAGPYFIKTETDPTGGNSYTIVGVSQLMSVPYALYALNSGSSVAGPQGPAGLNGNDGLDGATGPMGPQGPAGLNGNDGLDGATGPMGPQGPAGLNGNDGLDGATGPMGPQGPAGLNGVDGLDGATGPMGPQGPAGLNGVDGLDGATGPMGPQGPAGLNG</sequence>
<dbReference type="PANTHER" id="PTHR24637">
    <property type="entry name" value="COLLAGEN"/>
    <property type="match status" value="1"/>
</dbReference>
<name>A0ABU9I9T1_9FLAO</name>
<dbReference type="PANTHER" id="PTHR24637:SF421">
    <property type="entry name" value="CUTICLE COLLAGEN DPY-2"/>
    <property type="match status" value="1"/>
</dbReference>
<proteinExistence type="predicted"/>
<feature type="chain" id="PRO_5046395348" description="Collagen triple helix repeat-containing protein" evidence="2">
    <location>
        <begin position="20"/>
        <end position="253"/>
    </location>
</feature>
<dbReference type="EMBL" id="JBBYHT010000009">
    <property type="protein sequence ID" value="MEL1248965.1"/>
    <property type="molecule type" value="Genomic_DNA"/>
</dbReference>
<organism evidence="3 4">
    <name type="scientific">Flavobacterium helocola</name>
    <dbReference type="NCBI Taxonomy" id="3139139"/>
    <lineage>
        <taxon>Bacteria</taxon>
        <taxon>Pseudomonadati</taxon>
        <taxon>Bacteroidota</taxon>
        <taxon>Flavobacteriia</taxon>
        <taxon>Flavobacteriales</taxon>
        <taxon>Flavobacteriaceae</taxon>
        <taxon>Flavobacterium</taxon>
    </lineage>
</organism>
<feature type="signal peptide" evidence="2">
    <location>
        <begin position="1"/>
        <end position="19"/>
    </location>
</feature>
<evidence type="ECO:0008006" key="5">
    <source>
        <dbReference type="Google" id="ProtNLM"/>
    </source>
</evidence>
<evidence type="ECO:0000256" key="1">
    <source>
        <dbReference type="SAM" id="MobiDB-lite"/>
    </source>
</evidence>
<evidence type="ECO:0000313" key="3">
    <source>
        <dbReference type="EMBL" id="MEL1248965.1"/>
    </source>
</evidence>
<dbReference type="Proteomes" id="UP001393056">
    <property type="component" value="Unassembled WGS sequence"/>
</dbReference>
<dbReference type="InterPro" id="IPR008160">
    <property type="entry name" value="Collagen"/>
</dbReference>
<feature type="non-terminal residue" evidence="3">
    <location>
        <position position="253"/>
    </location>
</feature>
<evidence type="ECO:0000313" key="4">
    <source>
        <dbReference type="Proteomes" id="UP001393056"/>
    </source>
</evidence>
<keyword evidence="2" id="KW-0732">Signal</keyword>
<comment type="caution">
    <text evidence="3">The sequence shown here is derived from an EMBL/GenBank/DDBJ whole genome shotgun (WGS) entry which is preliminary data.</text>
</comment>
<dbReference type="Pfam" id="PF01391">
    <property type="entry name" value="Collagen"/>
    <property type="match status" value="1"/>
</dbReference>
<reference evidence="3 4" key="1">
    <citation type="submission" date="2024-04" db="EMBL/GenBank/DDBJ databases">
        <title>Flavobacterium sp. DGU41 16S ribosomal RNA gene Genome sequencing and assembly.</title>
        <authorList>
            <person name="Park S."/>
        </authorList>
    </citation>
    <scope>NUCLEOTIDE SEQUENCE [LARGE SCALE GENOMIC DNA]</scope>
    <source>
        <strain evidence="3 4">DGU41</strain>
    </source>
</reference>
<feature type="region of interest" description="Disordered" evidence="1">
    <location>
        <begin position="141"/>
        <end position="253"/>
    </location>
</feature>
<accession>A0ABU9I9T1</accession>
<keyword evidence="4" id="KW-1185">Reference proteome</keyword>
<protein>
    <recommendedName>
        <fullName evidence="5">Collagen triple helix repeat-containing protein</fullName>
    </recommendedName>
</protein>